<dbReference type="Proteomes" id="UP000646738">
    <property type="component" value="Unassembled WGS sequence"/>
</dbReference>
<reference evidence="3" key="1">
    <citation type="submission" date="2023-07" db="EMBL/GenBank/DDBJ databases">
        <title>Whole genome shotgun sequence of Streptomyces achromogenes subsp. rubradiris NBRC 14000.</title>
        <authorList>
            <person name="Komaki H."/>
            <person name="Tamura T."/>
        </authorList>
    </citation>
    <scope>NUCLEOTIDE SEQUENCE [LARGE SCALE GENOMIC DNA]</scope>
    <source>
        <strain evidence="3">NBRC 14000</strain>
    </source>
</reference>
<comment type="caution">
    <text evidence="2">The sequence shown here is derived from an EMBL/GenBank/DDBJ whole genome shotgun (WGS) entry which is preliminary data.</text>
</comment>
<gene>
    <name evidence="2" type="ORF">Srubr_26320</name>
</gene>
<keyword evidence="1" id="KW-0175">Coiled coil</keyword>
<evidence type="ECO:0000313" key="3">
    <source>
        <dbReference type="Proteomes" id="UP000646738"/>
    </source>
</evidence>
<name>A0ABQ3RAB6_STRRR</name>
<accession>A0ABQ3RAB6</accession>
<organism evidence="2 3">
    <name type="scientific">Streptomyces rubradiris</name>
    <name type="common">Streptomyces achromogenes subsp. rubradiris</name>
    <dbReference type="NCBI Taxonomy" id="285531"/>
    <lineage>
        <taxon>Bacteria</taxon>
        <taxon>Bacillati</taxon>
        <taxon>Actinomycetota</taxon>
        <taxon>Actinomycetes</taxon>
        <taxon>Kitasatosporales</taxon>
        <taxon>Streptomycetaceae</taxon>
        <taxon>Streptomyces</taxon>
    </lineage>
</organism>
<feature type="coiled-coil region" evidence="1">
    <location>
        <begin position="253"/>
        <end position="280"/>
    </location>
</feature>
<protein>
    <submittedName>
        <fullName evidence="2">Uncharacterized protein</fullName>
    </submittedName>
</protein>
<keyword evidence="3" id="KW-1185">Reference proteome</keyword>
<dbReference type="EMBL" id="BNEA01000010">
    <property type="protein sequence ID" value="GHI52786.1"/>
    <property type="molecule type" value="Genomic_DNA"/>
</dbReference>
<evidence type="ECO:0000256" key="1">
    <source>
        <dbReference type="SAM" id="Coils"/>
    </source>
</evidence>
<sequence>MTAKPNTREGAMAYTGYAELWKALNPRQQFYLKTIFEEDQAREAAQRAAGAAGNYDRRPAAEWRTIDAYHEPAVPDLVGRTALQIRWRGAGHHDQGTGSTIKVLVSHKLITLDHRATPFGRMHQVTMTKHGRALMRWVTKPRPCRTKVPLKERAAEVLGQLYDASKSRTGYLDWARSPTIDKELIPRGLARSRGTYLGFEITEEGVTHLAEHHAAYAAAYPKLNLPDPSGRKCWPKEADRLLDWLRNECWSLAHASERAEKRAQEERARAEEEFKEEFHRQEGELALAMYREVFELKRAHAKALADTFDGYRVKMRMVLAERLPQYTAATLAAVTAVVEGTDPVAAIRKQTAAAVSELPAYTPTGVAAVDVEGERLYAECQRKRPRRAATTRKGKAKAAAGLHTEAVPSPARGTALEQPWALAVHLHRVLRNGYLYRLLNAPPEEEQPRRRRPAGLLDAPALRLLVALVATENPRRAHHSRIQVERYGQASEGELATIPRGLFSYEIKQVTRSTKAPGVLTDRGLAEYMNLAQFDAYSHYGDNWPLLHVTQAGRDHLAEYREAYAEFHPDVVLPPVSAPAVPSGS</sequence>
<proteinExistence type="predicted"/>
<evidence type="ECO:0000313" key="2">
    <source>
        <dbReference type="EMBL" id="GHI52786.1"/>
    </source>
</evidence>